<dbReference type="AlphaFoldDB" id="A0A1L0B5C4"/>
<feature type="region of interest" description="Disordered" evidence="1">
    <location>
        <begin position="165"/>
        <end position="190"/>
    </location>
</feature>
<feature type="compositionally biased region" description="Basic residues" evidence="1">
    <location>
        <begin position="175"/>
        <end position="187"/>
    </location>
</feature>
<dbReference type="Proteomes" id="UP000183365">
    <property type="component" value="Unassembled WGS sequence"/>
</dbReference>
<dbReference type="GO" id="GO:0051666">
    <property type="term" value="P:actin cortical patch localization"/>
    <property type="evidence" value="ECO:0007669"/>
    <property type="project" value="TreeGrafter"/>
</dbReference>
<dbReference type="PANTHER" id="PTHR47789">
    <property type="entry name" value="LAS SEVENTEEN-BINDING PROTEIN 5"/>
    <property type="match status" value="1"/>
</dbReference>
<dbReference type="CDD" id="cd14232">
    <property type="entry name" value="GAT_LSB5"/>
    <property type="match status" value="1"/>
</dbReference>
<dbReference type="PANTHER" id="PTHR47789:SF1">
    <property type="entry name" value="LAS SEVENTEEN-BINDING PROTEIN 5"/>
    <property type="match status" value="1"/>
</dbReference>
<dbReference type="SUPFAM" id="SSF89009">
    <property type="entry name" value="GAT-like domain"/>
    <property type="match status" value="1"/>
</dbReference>
<protein>
    <recommendedName>
        <fullName evidence="4">LAS seventeen-binding protein 5</fullName>
    </recommendedName>
</protein>
<dbReference type="OrthoDB" id="10068368at2759"/>
<dbReference type="VEuPathDB" id="FungiDB:HGUI_03795"/>
<organism evidence="2 3">
    <name type="scientific">Hanseniaspora guilliermondii</name>
    <dbReference type="NCBI Taxonomy" id="56406"/>
    <lineage>
        <taxon>Eukaryota</taxon>
        <taxon>Fungi</taxon>
        <taxon>Dikarya</taxon>
        <taxon>Ascomycota</taxon>
        <taxon>Saccharomycotina</taxon>
        <taxon>Saccharomycetes</taxon>
        <taxon>Saccharomycodales</taxon>
        <taxon>Saccharomycodaceae</taxon>
        <taxon>Hanseniaspora</taxon>
    </lineage>
</organism>
<dbReference type="InterPro" id="IPR038425">
    <property type="entry name" value="GAT_sf"/>
</dbReference>
<accession>A0A1L0B5C4</accession>
<evidence type="ECO:0000313" key="2">
    <source>
        <dbReference type="EMBL" id="SGZ41594.1"/>
    </source>
</evidence>
<dbReference type="GO" id="GO:0006897">
    <property type="term" value="P:endocytosis"/>
    <property type="evidence" value="ECO:0007669"/>
    <property type="project" value="InterPro"/>
</dbReference>
<gene>
    <name evidence="2" type="ORF">HGUI_03795</name>
</gene>
<evidence type="ECO:0000256" key="1">
    <source>
        <dbReference type="SAM" id="MobiDB-lite"/>
    </source>
</evidence>
<sequence length="356" mass="41467">MGFFKDHQKSEITKIMDEIFHNQSLNTRKLNKVLELIDLKDDKSLYVQQNNLMELSRILRKSLKYGVSVNERILALDVIDYIIDKLDPEEIDNENFLRDKKLNDNLKLAYVGRPYAMNKIQKSKEIKLFQETTMNYINATWSQKYPYFRSYLELYVDPASNNVIDYASDSESTNPRKKREPNKKKKAYLKDSADPSVLPEDLQYGIPIIDANKLSTKINAAVAEAHKATSLLENRLTVINKKVYSNDDEEATEYFIKVRQQRRKILRYLQLVTEGEYLGILIKCNDDMVQVLDKYDALSSLEPDEFFDSGNNYNGPSYLDNHGNAGQDSYFTDEESEEDRRSIHTNSNPFEDTFHL</sequence>
<dbReference type="InterPro" id="IPR044103">
    <property type="entry name" value="GAT_LSB5"/>
</dbReference>
<reference evidence="3" key="1">
    <citation type="submission" date="2016-11" db="EMBL/GenBank/DDBJ databases">
        <authorList>
            <person name="Guldener U."/>
        </authorList>
    </citation>
    <scope>NUCLEOTIDE SEQUENCE [LARGE SCALE GENOMIC DNA]</scope>
</reference>
<proteinExistence type="predicted"/>
<dbReference type="GO" id="GO:0007015">
    <property type="term" value="P:actin filament organization"/>
    <property type="evidence" value="ECO:0007669"/>
    <property type="project" value="InterPro"/>
</dbReference>
<dbReference type="InterPro" id="IPR045007">
    <property type="entry name" value="LSB5"/>
</dbReference>
<evidence type="ECO:0008006" key="4">
    <source>
        <dbReference type="Google" id="ProtNLM"/>
    </source>
</evidence>
<evidence type="ECO:0000313" key="3">
    <source>
        <dbReference type="Proteomes" id="UP000183365"/>
    </source>
</evidence>
<feature type="region of interest" description="Disordered" evidence="1">
    <location>
        <begin position="317"/>
        <end position="356"/>
    </location>
</feature>
<keyword evidence="3" id="KW-1185">Reference proteome</keyword>
<dbReference type="GO" id="GO:0030479">
    <property type="term" value="C:actin cortical patch"/>
    <property type="evidence" value="ECO:0007669"/>
    <property type="project" value="TreeGrafter"/>
</dbReference>
<dbReference type="EMBL" id="FQNF01000119">
    <property type="protein sequence ID" value="SGZ41594.1"/>
    <property type="molecule type" value="Genomic_DNA"/>
</dbReference>
<name>A0A1L0B5C4_9ASCO</name>
<dbReference type="Gene3D" id="1.20.58.160">
    <property type="match status" value="1"/>
</dbReference>